<evidence type="ECO:0000313" key="1">
    <source>
        <dbReference type="EMBL" id="NJW54580.1"/>
    </source>
</evidence>
<dbReference type="EMBL" id="JAAVJR010000302">
    <property type="protein sequence ID" value="NJW54580.1"/>
    <property type="molecule type" value="Genomic_DNA"/>
</dbReference>
<dbReference type="Proteomes" id="UP000703674">
    <property type="component" value="Unassembled WGS sequence"/>
</dbReference>
<protein>
    <submittedName>
        <fullName evidence="1">Uncharacterized protein</fullName>
    </submittedName>
</protein>
<accession>A0ABX1D282</accession>
<proteinExistence type="predicted"/>
<name>A0ABX1D282_9FLAO</name>
<organism evidence="1 2">
    <name type="scientific">Salinimicrobium oceani</name>
    <dbReference type="NCBI Taxonomy" id="2722702"/>
    <lineage>
        <taxon>Bacteria</taxon>
        <taxon>Pseudomonadati</taxon>
        <taxon>Bacteroidota</taxon>
        <taxon>Flavobacteriia</taxon>
        <taxon>Flavobacteriales</taxon>
        <taxon>Flavobacteriaceae</taxon>
        <taxon>Salinimicrobium</taxon>
    </lineage>
</organism>
<evidence type="ECO:0000313" key="2">
    <source>
        <dbReference type="Proteomes" id="UP000703674"/>
    </source>
</evidence>
<gene>
    <name evidence="1" type="ORF">HC175_16840</name>
</gene>
<dbReference type="RefSeq" id="WP_168139511.1">
    <property type="nucleotide sequence ID" value="NZ_JAAVJR010000302.1"/>
</dbReference>
<sequence>PASEGFYIGQKEIRPSLSLLAPDLPESKMTLTEIDWSREVKREVNLIAMMERERYEKERSSVELDAPIPTISKGEKSLIEVTNDIRIHDRSSNYDIYTGKKKIPAYEEMRVPLFSSPYHTRSRVRGYVSPYSYSPFLR</sequence>
<keyword evidence="2" id="KW-1185">Reference proteome</keyword>
<feature type="non-terminal residue" evidence="1">
    <location>
        <position position="1"/>
    </location>
</feature>
<comment type="caution">
    <text evidence="1">The sequence shown here is derived from an EMBL/GenBank/DDBJ whole genome shotgun (WGS) entry which is preliminary data.</text>
</comment>
<reference evidence="1 2" key="1">
    <citation type="submission" date="2020-03" db="EMBL/GenBank/DDBJ databases">
        <title>Salinimicrobium sp. nov, isolated from SCS.</title>
        <authorList>
            <person name="Cao W.R."/>
        </authorList>
    </citation>
    <scope>NUCLEOTIDE SEQUENCE [LARGE SCALE GENOMIC DNA]</scope>
    <source>
        <strain evidence="2">J15B91</strain>
    </source>
</reference>